<comment type="caution">
    <text evidence="1">The sequence shown here is derived from an EMBL/GenBank/DDBJ whole genome shotgun (WGS) entry which is preliminary data.</text>
</comment>
<keyword evidence="2" id="KW-1185">Reference proteome</keyword>
<evidence type="ECO:0000313" key="1">
    <source>
        <dbReference type="EMBL" id="KAL3652607.1"/>
    </source>
</evidence>
<protein>
    <submittedName>
        <fullName evidence="1">Uncharacterized protein</fullName>
    </submittedName>
</protein>
<organism evidence="1 2">
    <name type="scientific">Castilleja foliolosa</name>
    <dbReference type="NCBI Taxonomy" id="1961234"/>
    <lineage>
        <taxon>Eukaryota</taxon>
        <taxon>Viridiplantae</taxon>
        <taxon>Streptophyta</taxon>
        <taxon>Embryophyta</taxon>
        <taxon>Tracheophyta</taxon>
        <taxon>Spermatophyta</taxon>
        <taxon>Magnoliopsida</taxon>
        <taxon>eudicotyledons</taxon>
        <taxon>Gunneridae</taxon>
        <taxon>Pentapetalae</taxon>
        <taxon>asterids</taxon>
        <taxon>lamiids</taxon>
        <taxon>Lamiales</taxon>
        <taxon>Orobanchaceae</taxon>
        <taxon>Pedicularideae</taxon>
        <taxon>Castillejinae</taxon>
        <taxon>Castilleja</taxon>
    </lineage>
</organism>
<reference evidence="2" key="1">
    <citation type="journal article" date="2024" name="IScience">
        <title>Strigolactones Initiate the Formation of Haustorium-like Structures in Castilleja.</title>
        <authorList>
            <person name="Buerger M."/>
            <person name="Peterson D."/>
            <person name="Chory J."/>
        </authorList>
    </citation>
    <scope>NUCLEOTIDE SEQUENCE [LARGE SCALE GENOMIC DNA]</scope>
</reference>
<name>A0ABD3EE32_9LAMI</name>
<dbReference type="EMBL" id="JAVIJP010000005">
    <property type="protein sequence ID" value="KAL3652607.1"/>
    <property type="molecule type" value="Genomic_DNA"/>
</dbReference>
<dbReference type="AlphaFoldDB" id="A0ABD3EE32"/>
<accession>A0ABD3EE32</accession>
<evidence type="ECO:0000313" key="2">
    <source>
        <dbReference type="Proteomes" id="UP001632038"/>
    </source>
</evidence>
<dbReference type="Proteomes" id="UP001632038">
    <property type="component" value="Unassembled WGS sequence"/>
</dbReference>
<gene>
    <name evidence="1" type="ORF">CASFOL_002288</name>
</gene>
<proteinExistence type="predicted"/>
<sequence>MRLKVNNNGQSNLPAATKFCKTKKIEANKLGVDDVLSNALTRET</sequence>